<evidence type="ECO:0000313" key="3">
    <source>
        <dbReference type="Proteomes" id="UP001174677"/>
    </source>
</evidence>
<feature type="domain" description="Thioredoxin" evidence="1">
    <location>
        <begin position="10"/>
        <end position="67"/>
    </location>
</feature>
<dbReference type="InterPro" id="IPR013766">
    <property type="entry name" value="Thioredoxin_domain"/>
</dbReference>
<comment type="caution">
    <text evidence="2">The sequence shown here is derived from an EMBL/GenBank/DDBJ whole genome shotgun (WGS) entry which is preliminary data.</text>
</comment>
<accession>A0ABQ9KZZ5</accession>
<name>A0ABQ9KZZ5_HEVBR</name>
<dbReference type="Gene3D" id="3.40.30.10">
    <property type="entry name" value="Glutaredoxin"/>
    <property type="match status" value="1"/>
</dbReference>
<dbReference type="Pfam" id="PF00085">
    <property type="entry name" value="Thioredoxin"/>
    <property type="match status" value="1"/>
</dbReference>
<dbReference type="Proteomes" id="UP001174677">
    <property type="component" value="Chromosome 15"/>
</dbReference>
<dbReference type="InterPro" id="IPR036249">
    <property type="entry name" value="Thioredoxin-like_sf"/>
</dbReference>
<sequence>MKSKVVKIESEEPWDFFIAQATNKGCTIVVQFTACWCMASVAMNSFSEELALTYQDILFLTVDLDEIKIYIFVAYYH</sequence>
<reference evidence="2 3" key="1">
    <citation type="journal article" date="2023" name="Plant Biotechnol. J.">
        <title>Chromosome-level wild Hevea brasiliensis genome provides new tools for genomic-assisted breeding and valuable loci to elevate rubber yield.</title>
        <authorList>
            <person name="Cheng H."/>
            <person name="Song X."/>
            <person name="Hu Y."/>
            <person name="Wu T."/>
            <person name="Yang Q."/>
            <person name="An Z."/>
            <person name="Feng S."/>
            <person name="Deng Z."/>
            <person name="Wu W."/>
            <person name="Zeng X."/>
            <person name="Tu M."/>
            <person name="Wang X."/>
            <person name="Huang H."/>
        </authorList>
    </citation>
    <scope>NUCLEOTIDE SEQUENCE [LARGE SCALE GENOMIC DNA]</scope>
    <source>
        <strain evidence="2">MT/VB/25A 57/8</strain>
    </source>
</reference>
<evidence type="ECO:0000259" key="1">
    <source>
        <dbReference type="Pfam" id="PF00085"/>
    </source>
</evidence>
<protein>
    <recommendedName>
        <fullName evidence="1">Thioredoxin domain-containing protein</fullName>
    </recommendedName>
</protein>
<gene>
    <name evidence="2" type="ORF">P3X46_027123</name>
</gene>
<organism evidence="2 3">
    <name type="scientific">Hevea brasiliensis</name>
    <name type="common">Para rubber tree</name>
    <name type="synonym">Siphonia brasiliensis</name>
    <dbReference type="NCBI Taxonomy" id="3981"/>
    <lineage>
        <taxon>Eukaryota</taxon>
        <taxon>Viridiplantae</taxon>
        <taxon>Streptophyta</taxon>
        <taxon>Embryophyta</taxon>
        <taxon>Tracheophyta</taxon>
        <taxon>Spermatophyta</taxon>
        <taxon>Magnoliopsida</taxon>
        <taxon>eudicotyledons</taxon>
        <taxon>Gunneridae</taxon>
        <taxon>Pentapetalae</taxon>
        <taxon>rosids</taxon>
        <taxon>fabids</taxon>
        <taxon>Malpighiales</taxon>
        <taxon>Euphorbiaceae</taxon>
        <taxon>Crotonoideae</taxon>
        <taxon>Micrandreae</taxon>
        <taxon>Hevea</taxon>
    </lineage>
</organism>
<evidence type="ECO:0000313" key="2">
    <source>
        <dbReference type="EMBL" id="KAJ9153709.1"/>
    </source>
</evidence>
<dbReference type="EMBL" id="JARPOI010000015">
    <property type="protein sequence ID" value="KAJ9153709.1"/>
    <property type="molecule type" value="Genomic_DNA"/>
</dbReference>
<keyword evidence="3" id="KW-1185">Reference proteome</keyword>
<proteinExistence type="predicted"/>
<dbReference type="SUPFAM" id="SSF52833">
    <property type="entry name" value="Thioredoxin-like"/>
    <property type="match status" value="1"/>
</dbReference>